<keyword evidence="11" id="KW-1185">Reference proteome</keyword>
<evidence type="ECO:0000256" key="3">
    <source>
        <dbReference type="ARBA" id="ARBA00012737"/>
    </source>
</evidence>
<keyword evidence="4 8" id="KW-0547">Nucleotide-binding</keyword>
<dbReference type="EC" id="6.3.5.4" evidence="3"/>
<keyword evidence="5 8" id="KW-0067">ATP-binding</keyword>
<dbReference type="SUPFAM" id="SSF56235">
    <property type="entry name" value="N-terminal nucleophile aminohydrolases (Ntn hydrolases)"/>
    <property type="match status" value="1"/>
</dbReference>
<name>A0A1T4P8W1_9BACT</name>
<dbReference type="Pfam" id="PF13537">
    <property type="entry name" value="GATase_7"/>
    <property type="match status" value="1"/>
</dbReference>
<keyword evidence="6" id="KW-0315">Glutamine amidotransferase</keyword>
<dbReference type="InterPro" id="IPR014729">
    <property type="entry name" value="Rossmann-like_a/b/a_fold"/>
</dbReference>
<dbReference type="PANTHER" id="PTHR43284:SF1">
    <property type="entry name" value="ASPARAGINE SYNTHETASE"/>
    <property type="match status" value="1"/>
</dbReference>
<evidence type="ECO:0000256" key="8">
    <source>
        <dbReference type="PIRSR" id="PIRSR001589-2"/>
    </source>
</evidence>
<dbReference type="CDD" id="cd00712">
    <property type="entry name" value="AsnB"/>
    <property type="match status" value="1"/>
</dbReference>
<comment type="similarity">
    <text evidence="2">Belongs to the asparagine synthetase family.</text>
</comment>
<dbReference type="InterPro" id="IPR033738">
    <property type="entry name" value="AsnB_N"/>
</dbReference>
<dbReference type="InterPro" id="IPR001962">
    <property type="entry name" value="Asn_synthase"/>
</dbReference>
<comment type="catalytic activity">
    <reaction evidence="7">
        <text>L-aspartate + L-glutamine + ATP + H2O = L-asparagine + L-glutamate + AMP + diphosphate + H(+)</text>
        <dbReference type="Rhea" id="RHEA:12228"/>
        <dbReference type="ChEBI" id="CHEBI:15377"/>
        <dbReference type="ChEBI" id="CHEBI:15378"/>
        <dbReference type="ChEBI" id="CHEBI:29985"/>
        <dbReference type="ChEBI" id="CHEBI:29991"/>
        <dbReference type="ChEBI" id="CHEBI:30616"/>
        <dbReference type="ChEBI" id="CHEBI:33019"/>
        <dbReference type="ChEBI" id="CHEBI:58048"/>
        <dbReference type="ChEBI" id="CHEBI:58359"/>
        <dbReference type="ChEBI" id="CHEBI:456215"/>
        <dbReference type="EC" id="6.3.5.4"/>
    </reaction>
</comment>
<dbReference type="GO" id="GO:0004066">
    <property type="term" value="F:asparagine synthase (glutamine-hydrolyzing) activity"/>
    <property type="evidence" value="ECO:0007669"/>
    <property type="project" value="UniProtKB-EC"/>
</dbReference>
<dbReference type="OrthoDB" id="9763290at2"/>
<reference evidence="10 11" key="1">
    <citation type="submission" date="2017-02" db="EMBL/GenBank/DDBJ databases">
        <authorList>
            <person name="Peterson S.W."/>
        </authorList>
    </citation>
    <scope>NUCLEOTIDE SEQUENCE [LARGE SCALE GENOMIC DNA]</scope>
    <source>
        <strain evidence="10 11">DSM 22335</strain>
    </source>
</reference>
<evidence type="ECO:0000256" key="2">
    <source>
        <dbReference type="ARBA" id="ARBA00005752"/>
    </source>
</evidence>
<dbReference type="InterPro" id="IPR029055">
    <property type="entry name" value="Ntn_hydrolases_N"/>
</dbReference>
<dbReference type="Gene3D" id="3.60.20.10">
    <property type="entry name" value="Glutamine Phosphoribosylpyrophosphate, subunit 1, domain 1"/>
    <property type="match status" value="1"/>
</dbReference>
<comment type="pathway">
    <text evidence="1">Amino-acid biosynthesis; L-asparagine biosynthesis; L-asparagine from L-aspartate (L-Gln route): step 1/1.</text>
</comment>
<evidence type="ECO:0000313" key="10">
    <source>
        <dbReference type="EMBL" id="SJZ88010.1"/>
    </source>
</evidence>
<accession>A0A1T4P8W1</accession>
<feature type="binding site" evidence="8">
    <location>
        <position position="98"/>
    </location>
    <ligand>
        <name>L-glutamine</name>
        <dbReference type="ChEBI" id="CHEBI:58359"/>
    </ligand>
</feature>
<dbReference type="GO" id="GO:0006529">
    <property type="term" value="P:asparagine biosynthetic process"/>
    <property type="evidence" value="ECO:0007669"/>
    <property type="project" value="InterPro"/>
</dbReference>
<dbReference type="InterPro" id="IPR006426">
    <property type="entry name" value="Asn_synth_AEB"/>
</dbReference>
<dbReference type="RefSeq" id="WP_078831536.1">
    <property type="nucleotide sequence ID" value="NZ_FUWH01000005.1"/>
</dbReference>
<dbReference type="AlphaFoldDB" id="A0A1T4P8W1"/>
<dbReference type="SUPFAM" id="SSF52402">
    <property type="entry name" value="Adenine nucleotide alpha hydrolases-like"/>
    <property type="match status" value="1"/>
</dbReference>
<dbReference type="PIRSF" id="PIRSF001589">
    <property type="entry name" value="Asn_synthetase_glu-h"/>
    <property type="match status" value="1"/>
</dbReference>
<dbReference type="PANTHER" id="PTHR43284">
    <property type="entry name" value="ASPARAGINE SYNTHETASE (GLUTAMINE-HYDROLYZING)"/>
    <property type="match status" value="1"/>
</dbReference>
<evidence type="ECO:0000256" key="5">
    <source>
        <dbReference type="ARBA" id="ARBA00022840"/>
    </source>
</evidence>
<proteinExistence type="inferred from homology"/>
<dbReference type="Gene3D" id="3.40.50.620">
    <property type="entry name" value="HUPs"/>
    <property type="match status" value="1"/>
</dbReference>
<feature type="domain" description="Glutamine amidotransferase type-2" evidence="9">
    <location>
        <begin position="2"/>
        <end position="210"/>
    </location>
</feature>
<evidence type="ECO:0000313" key="11">
    <source>
        <dbReference type="Proteomes" id="UP000190888"/>
    </source>
</evidence>
<dbReference type="STRING" id="413434.SAMN04488132_105216"/>
<protein>
    <recommendedName>
        <fullName evidence="3">asparagine synthase (glutamine-hydrolyzing)</fullName>
        <ecNumber evidence="3">6.3.5.4</ecNumber>
    </recommendedName>
</protein>
<dbReference type="GO" id="GO:0005524">
    <property type="term" value="F:ATP binding"/>
    <property type="evidence" value="ECO:0007669"/>
    <property type="project" value="UniProtKB-KW"/>
</dbReference>
<dbReference type="EMBL" id="FUWH01000005">
    <property type="protein sequence ID" value="SJZ88010.1"/>
    <property type="molecule type" value="Genomic_DNA"/>
</dbReference>
<organism evidence="10 11">
    <name type="scientific">Sediminibacterium ginsengisoli</name>
    <dbReference type="NCBI Taxonomy" id="413434"/>
    <lineage>
        <taxon>Bacteria</taxon>
        <taxon>Pseudomonadati</taxon>
        <taxon>Bacteroidota</taxon>
        <taxon>Chitinophagia</taxon>
        <taxon>Chitinophagales</taxon>
        <taxon>Chitinophagaceae</taxon>
        <taxon>Sediminibacterium</taxon>
    </lineage>
</organism>
<evidence type="ECO:0000256" key="7">
    <source>
        <dbReference type="ARBA" id="ARBA00048741"/>
    </source>
</evidence>
<evidence type="ECO:0000256" key="1">
    <source>
        <dbReference type="ARBA" id="ARBA00005187"/>
    </source>
</evidence>
<dbReference type="InterPro" id="IPR017932">
    <property type="entry name" value="GATase_2_dom"/>
</dbReference>
<dbReference type="Proteomes" id="UP000190888">
    <property type="component" value="Unassembled WGS sequence"/>
</dbReference>
<evidence type="ECO:0000256" key="4">
    <source>
        <dbReference type="ARBA" id="ARBA00022741"/>
    </source>
</evidence>
<evidence type="ECO:0000259" key="9">
    <source>
        <dbReference type="PROSITE" id="PS51278"/>
    </source>
</evidence>
<sequence>MSAIYGILHEQADQSETEAIKKMRASLAHCVMDGEGYWHGSPGSLGFCKMALYAQQENEKQPFESGDLVIVADCRLDNRDTLVKQLCPETDRTSQHSDPELILRAYLRWGTACVHHLDGEFAFAILNKESRELFAATDPVGFRPFFYTTEPGRFLFCSQIKGIVAAMNGQRDFDEEHLFNHLFRLGNQEHTYVKGIRALCGGKTLQFRDGIYSVHTYWQLAAGGKYQFKNDAQWLEQFRELLIRSVEKRINVFGNTGISLSGGLDSGTVAGIMATVLAKKNKPLYAFSSALPVNYQGIERDERYYIDSLNRMFPNIIQTYVNADNTGPFDPVEKAFAAEENIPNGYFYMEQAILNAAKENDVRTLFTGIGGDGGVTTHASGIYLLVNRGAFASAFRIAKSLAAYDNSSVLSVLRHDYLSHTTAWQRLRPKRQPAAGNHLQPAFLEPYLSRIDAVRRQKQTDMNNAGLINNGKVGRIITMFTNRNSMHGISSCDPLYDKDLLEFLSDAPVHLYTIGGQRRGLVRAVIEDFVPPEIRWRKNKLPYGPDAVRRALSHSADMVTELSNSKYDFIFDRFFSRQGLISALQQLRPYGPGATNKIPSLMTIHSVQAVRTLAHLRELGFSC</sequence>
<dbReference type="InterPro" id="IPR051786">
    <property type="entry name" value="ASN_synthetase/amidase"/>
</dbReference>
<dbReference type="Pfam" id="PF00733">
    <property type="entry name" value="Asn_synthase"/>
    <property type="match status" value="1"/>
</dbReference>
<evidence type="ECO:0000256" key="6">
    <source>
        <dbReference type="ARBA" id="ARBA00022962"/>
    </source>
</evidence>
<gene>
    <name evidence="10" type="ORF">SAMN04488132_105216</name>
</gene>
<dbReference type="PROSITE" id="PS51278">
    <property type="entry name" value="GATASE_TYPE_2"/>
    <property type="match status" value="1"/>
</dbReference>